<dbReference type="Proteomes" id="UP000238081">
    <property type="component" value="Unassembled WGS sequence"/>
</dbReference>
<dbReference type="EMBL" id="LRDH01000139">
    <property type="protein sequence ID" value="PPV12583.1"/>
    <property type="molecule type" value="Genomic_DNA"/>
</dbReference>
<dbReference type="RefSeq" id="WP_043665238.1">
    <property type="nucleotide sequence ID" value="NZ_JSEG01000015.1"/>
</dbReference>
<evidence type="ECO:0000313" key="2">
    <source>
        <dbReference type="EMBL" id="PPV12583.1"/>
    </source>
</evidence>
<evidence type="ECO:0000313" key="3">
    <source>
        <dbReference type="Proteomes" id="UP000238081"/>
    </source>
</evidence>
<comment type="caution">
    <text evidence="2">The sequence shown here is derived from an EMBL/GenBank/DDBJ whole genome shotgun (WGS) entry which is preliminary data.</text>
</comment>
<reference evidence="2 3" key="1">
    <citation type="submission" date="2016-01" db="EMBL/GenBank/DDBJ databases">
        <title>Characterization of the Clostridium difficile lineages that are prevalent in Hong Kong and China.</title>
        <authorList>
            <person name="Kwok J.S.-L."/>
            <person name="Lam W.-Y."/>
            <person name="Ip M."/>
            <person name="Chan T.-F."/>
            <person name="Hawkey P.M."/>
            <person name="Tsui S.K.-W."/>
        </authorList>
    </citation>
    <scope>NUCLEOTIDE SEQUENCE [LARGE SCALE GENOMIC DNA]</scope>
    <source>
        <strain evidence="2 3">300064</strain>
    </source>
</reference>
<organism evidence="2 3">
    <name type="scientific">Clostridium butyricum</name>
    <dbReference type="NCBI Taxonomy" id="1492"/>
    <lineage>
        <taxon>Bacteria</taxon>
        <taxon>Bacillati</taxon>
        <taxon>Bacillota</taxon>
        <taxon>Clostridia</taxon>
        <taxon>Eubacteriales</taxon>
        <taxon>Clostridiaceae</taxon>
        <taxon>Clostridium</taxon>
    </lineage>
</organism>
<proteinExistence type="predicted"/>
<dbReference type="AlphaFoldDB" id="A0A2S7F760"/>
<sequence length="205" mass="23280">MNIYNNISSYQNTLNYSQEQISNKNKQSSVKIDFQNVKYTQTSTDQVNLSKRTRGIGSLSLDKGTVANTTLYVDKNTFNNIVSYSTNNDDCKWDELGVDGEKRWVVINGQRFECPLSKEEKEAYKNASKTILDYIIEAEQEKEEKESKEKNKTDINVNSNGEINLSGNSQTFESSKIKNLLNNDKVMTMLKDIASLNGGTISLWQ</sequence>
<protein>
    <submittedName>
        <fullName evidence="2">Uncharacterized protein</fullName>
    </submittedName>
</protein>
<gene>
    <name evidence="2" type="ORF">AWN73_18465</name>
</gene>
<name>A0A2S7F760_CLOBU</name>
<feature type="compositionally biased region" description="Basic and acidic residues" evidence="1">
    <location>
        <begin position="142"/>
        <end position="153"/>
    </location>
</feature>
<accession>A0A2S7F760</accession>
<feature type="region of interest" description="Disordered" evidence="1">
    <location>
        <begin position="142"/>
        <end position="162"/>
    </location>
</feature>
<evidence type="ECO:0000256" key="1">
    <source>
        <dbReference type="SAM" id="MobiDB-lite"/>
    </source>
</evidence>